<evidence type="ECO:0000313" key="2">
    <source>
        <dbReference type="EMBL" id="GAU20780.1"/>
    </source>
</evidence>
<keyword evidence="3" id="KW-1185">Reference proteome</keyword>
<evidence type="ECO:0000313" key="3">
    <source>
        <dbReference type="Proteomes" id="UP000242715"/>
    </source>
</evidence>
<reference evidence="3" key="1">
    <citation type="journal article" date="2017" name="Front. Plant Sci.">
        <title>Climate Clever Clovers: New Paradigm to Reduce the Environmental Footprint of Ruminants by Breeding Low Methanogenic Forages Utilizing Haplotype Variation.</title>
        <authorList>
            <person name="Kaur P."/>
            <person name="Appels R."/>
            <person name="Bayer P.E."/>
            <person name="Keeble-Gagnere G."/>
            <person name="Wang J."/>
            <person name="Hirakawa H."/>
            <person name="Shirasawa K."/>
            <person name="Vercoe P."/>
            <person name="Stefanova K."/>
            <person name="Durmic Z."/>
            <person name="Nichols P."/>
            <person name="Revell C."/>
            <person name="Isobe S.N."/>
            <person name="Edwards D."/>
            <person name="Erskine W."/>
        </authorList>
    </citation>
    <scope>NUCLEOTIDE SEQUENCE [LARGE SCALE GENOMIC DNA]</scope>
    <source>
        <strain evidence="3">cv. Daliak</strain>
    </source>
</reference>
<proteinExistence type="predicted"/>
<dbReference type="PROSITE" id="PS50082">
    <property type="entry name" value="WD_REPEATS_2"/>
    <property type="match status" value="1"/>
</dbReference>
<organism evidence="2 3">
    <name type="scientific">Trifolium subterraneum</name>
    <name type="common">Subterranean clover</name>
    <dbReference type="NCBI Taxonomy" id="3900"/>
    <lineage>
        <taxon>Eukaryota</taxon>
        <taxon>Viridiplantae</taxon>
        <taxon>Streptophyta</taxon>
        <taxon>Embryophyta</taxon>
        <taxon>Tracheophyta</taxon>
        <taxon>Spermatophyta</taxon>
        <taxon>Magnoliopsida</taxon>
        <taxon>eudicotyledons</taxon>
        <taxon>Gunneridae</taxon>
        <taxon>Pentapetalae</taxon>
        <taxon>rosids</taxon>
        <taxon>fabids</taxon>
        <taxon>Fabales</taxon>
        <taxon>Fabaceae</taxon>
        <taxon>Papilionoideae</taxon>
        <taxon>50 kb inversion clade</taxon>
        <taxon>NPAAA clade</taxon>
        <taxon>Hologalegina</taxon>
        <taxon>IRL clade</taxon>
        <taxon>Trifolieae</taxon>
        <taxon>Trifolium</taxon>
    </lineage>
</organism>
<sequence>MEAGGDGSVQLWEVERGRDVPNGLHIRQSSSTLQNQLLHLVRPLHYVAQDPPKFFASFESVETKWVINLGKFIKLQLKH</sequence>
<protein>
    <submittedName>
        <fullName evidence="2">Uncharacterized protein</fullName>
    </submittedName>
</protein>
<gene>
    <name evidence="2" type="ORF">TSUD_84990</name>
</gene>
<dbReference type="EMBL" id="DF973219">
    <property type="protein sequence ID" value="GAU20780.1"/>
    <property type="molecule type" value="Genomic_DNA"/>
</dbReference>
<dbReference type="Proteomes" id="UP000242715">
    <property type="component" value="Unassembled WGS sequence"/>
</dbReference>
<evidence type="ECO:0000256" key="1">
    <source>
        <dbReference type="PROSITE-ProRule" id="PRU00221"/>
    </source>
</evidence>
<name>A0A2Z6MVZ3_TRISU</name>
<accession>A0A2Z6MVZ3</accession>
<keyword evidence="1" id="KW-0853">WD repeat</keyword>
<feature type="repeat" description="WD" evidence="1">
    <location>
        <begin position="1"/>
        <end position="22"/>
    </location>
</feature>
<dbReference type="InterPro" id="IPR001680">
    <property type="entry name" value="WD40_rpt"/>
</dbReference>
<dbReference type="AlphaFoldDB" id="A0A2Z6MVZ3"/>